<keyword evidence="3" id="KW-1185">Reference proteome</keyword>
<dbReference type="Gene3D" id="3.90.1200.10">
    <property type="match status" value="1"/>
</dbReference>
<dbReference type="InterPro" id="IPR051678">
    <property type="entry name" value="AGP_Transferase"/>
</dbReference>
<feature type="domain" description="Aminoglycoside phosphotransferase" evidence="1">
    <location>
        <begin position="78"/>
        <end position="312"/>
    </location>
</feature>
<dbReference type="PANTHER" id="PTHR21310">
    <property type="entry name" value="AMINOGLYCOSIDE PHOSPHOTRANSFERASE-RELATED-RELATED"/>
    <property type="match status" value="1"/>
</dbReference>
<dbReference type="GO" id="GO:0016301">
    <property type="term" value="F:kinase activity"/>
    <property type="evidence" value="ECO:0007669"/>
    <property type="project" value="UniProtKB-KW"/>
</dbReference>
<accession>A0AAN6XCZ3</accession>
<evidence type="ECO:0000313" key="3">
    <source>
        <dbReference type="Proteomes" id="UP001303160"/>
    </source>
</evidence>
<keyword evidence="2" id="KW-0808">Transferase</keyword>
<dbReference type="PANTHER" id="PTHR21310:SF15">
    <property type="entry name" value="AMINOGLYCOSIDE PHOSPHOTRANSFERASE DOMAIN-CONTAINING PROTEIN"/>
    <property type="match status" value="1"/>
</dbReference>
<dbReference type="Pfam" id="PF01636">
    <property type="entry name" value="APH"/>
    <property type="match status" value="1"/>
</dbReference>
<dbReference type="SUPFAM" id="SSF56112">
    <property type="entry name" value="Protein kinase-like (PK-like)"/>
    <property type="match status" value="1"/>
</dbReference>
<gene>
    <name evidence="2" type="ORF">QBC40DRAFT_266929</name>
</gene>
<dbReference type="InterPro" id="IPR002575">
    <property type="entry name" value="Aminoglycoside_PTrfase"/>
</dbReference>
<evidence type="ECO:0000259" key="1">
    <source>
        <dbReference type="Pfam" id="PF01636"/>
    </source>
</evidence>
<keyword evidence="2" id="KW-0418">Kinase</keyword>
<comment type="caution">
    <text evidence="2">The sequence shown here is derived from an EMBL/GenBank/DDBJ whole genome shotgun (WGS) entry which is preliminary data.</text>
</comment>
<reference evidence="2" key="2">
    <citation type="submission" date="2023-05" db="EMBL/GenBank/DDBJ databases">
        <authorList>
            <consortium name="Lawrence Berkeley National Laboratory"/>
            <person name="Steindorff A."/>
            <person name="Hensen N."/>
            <person name="Bonometti L."/>
            <person name="Westerberg I."/>
            <person name="Brannstrom I.O."/>
            <person name="Guillou S."/>
            <person name="Cros-Aarteil S."/>
            <person name="Calhoun S."/>
            <person name="Haridas S."/>
            <person name="Kuo A."/>
            <person name="Mondo S."/>
            <person name="Pangilinan J."/>
            <person name="Riley R."/>
            <person name="Labutti K."/>
            <person name="Andreopoulos B."/>
            <person name="Lipzen A."/>
            <person name="Chen C."/>
            <person name="Yanf M."/>
            <person name="Daum C."/>
            <person name="Ng V."/>
            <person name="Clum A."/>
            <person name="Ohm R."/>
            <person name="Martin F."/>
            <person name="Silar P."/>
            <person name="Natvig D."/>
            <person name="Lalanne C."/>
            <person name="Gautier V."/>
            <person name="Ament-Velasquez S.L."/>
            <person name="Kruys A."/>
            <person name="Hutchinson M.I."/>
            <person name="Powell A.J."/>
            <person name="Barry K."/>
            <person name="Miller A.N."/>
            <person name="Grigoriev I.V."/>
            <person name="Debuchy R."/>
            <person name="Gladieux P."/>
            <person name="Thoren M.H."/>
            <person name="Johannesson H."/>
        </authorList>
    </citation>
    <scope>NUCLEOTIDE SEQUENCE</scope>
    <source>
        <strain evidence="2">CBS 315.58</strain>
    </source>
</reference>
<dbReference type="AlphaFoldDB" id="A0AAN6XCZ3"/>
<evidence type="ECO:0000313" key="2">
    <source>
        <dbReference type="EMBL" id="KAK4198254.1"/>
    </source>
</evidence>
<protein>
    <submittedName>
        <fullName evidence="2">Kinase-like domain-containing protein</fullName>
    </submittedName>
</protein>
<dbReference type="Proteomes" id="UP001303160">
    <property type="component" value="Unassembled WGS sequence"/>
</dbReference>
<dbReference type="InterPro" id="IPR011009">
    <property type="entry name" value="Kinase-like_dom_sf"/>
</dbReference>
<sequence>MSSNHENYQRRLDFVHNLIQSFNFGQNARVEPIQYDPACPFKYNNFVYHISLPSALTSDHSGENGTLQPGCVAIPKGTRDLVMRLTNSDAEGMSTTARVENEVAIMTLASSALRSYIPNIVPRIYGWASAAGGSAQGWILQEFMPGSPGDASFKALNPDEKKNFLLQMAKILKGLQDFELPSSIKGFGGVTFDESGEVISGAMSSGGLGPWPTYEEFFRHQLDVALKTSDTNPYIKGWHAKGLRKRLDAFVSHGVAAEFDGLASAADRVIVHGDFTTNNILFDAKSGRITALLDYDFACISHPSFEFLKSFHSTDGALPGWTGDQNSEQMALRKAKLEGFPDPLPPTTENGVKWEVAKAWEDALEAEDVSVVDTLLSSILPWGITNSTILTLWPEDRFIQIRDENEELLSQLMAHLGF</sequence>
<proteinExistence type="predicted"/>
<name>A0AAN6XCZ3_9PEZI</name>
<reference evidence="2" key="1">
    <citation type="journal article" date="2023" name="Mol. Phylogenet. Evol.">
        <title>Genome-scale phylogeny and comparative genomics of the fungal order Sordariales.</title>
        <authorList>
            <person name="Hensen N."/>
            <person name="Bonometti L."/>
            <person name="Westerberg I."/>
            <person name="Brannstrom I.O."/>
            <person name="Guillou S."/>
            <person name="Cros-Aarteil S."/>
            <person name="Calhoun S."/>
            <person name="Haridas S."/>
            <person name="Kuo A."/>
            <person name="Mondo S."/>
            <person name="Pangilinan J."/>
            <person name="Riley R."/>
            <person name="LaButti K."/>
            <person name="Andreopoulos B."/>
            <person name="Lipzen A."/>
            <person name="Chen C."/>
            <person name="Yan M."/>
            <person name="Daum C."/>
            <person name="Ng V."/>
            <person name="Clum A."/>
            <person name="Steindorff A."/>
            <person name="Ohm R.A."/>
            <person name="Martin F."/>
            <person name="Silar P."/>
            <person name="Natvig D.O."/>
            <person name="Lalanne C."/>
            <person name="Gautier V."/>
            <person name="Ament-Velasquez S.L."/>
            <person name="Kruys A."/>
            <person name="Hutchinson M.I."/>
            <person name="Powell A.J."/>
            <person name="Barry K."/>
            <person name="Miller A.N."/>
            <person name="Grigoriev I.V."/>
            <person name="Debuchy R."/>
            <person name="Gladieux P."/>
            <person name="Hiltunen Thoren M."/>
            <person name="Johannesson H."/>
        </authorList>
    </citation>
    <scope>NUCLEOTIDE SEQUENCE</scope>
    <source>
        <strain evidence="2">CBS 315.58</strain>
    </source>
</reference>
<organism evidence="2 3">
    <name type="scientific">Triangularia verruculosa</name>
    <dbReference type="NCBI Taxonomy" id="2587418"/>
    <lineage>
        <taxon>Eukaryota</taxon>
        <taxon>Fungi</taxon>
        <taxon>Dikarya</taxon>
        <taxon>Ascomycota</taxon>
        <taxon>Pezizomycotina</taxon>
        <taxon>Sordariomycetes</taxon>
        <taxon>Sordariomycetidae</taxon>
        <taxon>Sordariales</taxon>
        <taxon>Podosporaceae</taxon>
        <taxon>Triangularia</taxon>
    </lineage>
</organism>
<dbReference type="EMBL" id="MU863949">
    <property type="protein sequence ID" value="KAK4198254.1"/>
    <property type="molecule type" value="Genomic_DNA"/>
</dbReference>